<comment type="caution">
    <text evidence="1">The sequence shown here is derived from an EMBL/GenBank/DDBJ whole genome shotgun (WGS) entry which is preliminary data.</text>
</comment>
<dbReference type="EMBL" id="CAJGYM010000101">
    <property type="protein sequence ID" value="CAD6197670.1"/>
    <property type="molecule type" value="Genomic_DNA"/>
</dbReference>
<keyword evidence="2" id="KW-1185">Reference proteome</keyword>
<name>A0A8S1HXD1_9PELO</name>
<protein>
    <submittedName>
        <fullName evidence="1">Uncharacterized protein</fullName>
    </submittedName>
</protein>
<accession>A0A8S1HXD1</accession>
<organism evidence="1 2">
    <name type="scientific">Caenorhabditis auriculariae</name>
    <dbReference type="NCBI Taxonomy" id="2777116"/>
    <lineage>
        <taxon>Eukaryota</taxon>
        <taxon>Metazoa</taxon>
        <taxon>Ecdysozoa</taxon>
        <taxon>Nematoda</taxon>
        <taxon>Chromadorea</taxon>
        <taxon>Rhabditida</taxon>
        <taxon>Rhabditina</taxon>
        <taxon>Rhabditomorpha</taxon>
        <taxon>Rhabditoidea</taxon>
        <taxon>Rhabditidae</taxon>
        <taxon>Peloderinae</taxon>
        <taxon>Caenorhabditis</taxon>
    </lineage>
</organism>
<sequence>MRRRKNKALSYAISIKGHNNSRVVCAEEKPQETAAKMKRPDRPDYVPAWPAPVFDCPRLLLFRHGLAHCLLVSPC</sequence>
<reference evidence="1" key="1">
    <citation type="submission" date="2020-10" db="EMBL/GenBank/DDBJ databases">
        <authorList>
            <person name="Kikuchi T."/>
        </authorList>
    </citation>
    <scope>NUCLEOTIDE SEQUENCE</scope>
    <source>
        <strain evidence="1">NKZ352</strain>
    </source>
</reference>
<evidence type="ECO:0000313" key="1">
    <source>
        <dbReference type="EMBL" id="CAD6197670.1"/>
    </source>
</evidence>
<evidence type="ECO:0000313" key="2">
    <source>
        <dbReference type="Proteomes" id="UP000835052"/>
    </source>
</evidence>
<gene>
    <name evidence="1" type="ORF">CAUJ_LOCUS13579</name>
</gene>
<dbReference type="Proteomes" id="UP000835052">
    <property type="component" value="Unassembled WGS sequence"/>
</dbReference>
<dbReference type="AlphaFoldDB" id="A0A8S1HXD1"/>
<proteinExistence type="predicted"/>